<protein>
    <submittedName>
        <fullName evidence="1">Uncharacterized protein</fullName>
    </submittedName>
</protein>
<dbReference type="EMBL" id="VLJT01000076">
    <property type="protein sequence ID" value="TWH05934.1"/>
    <property type="molecule type" value="Genomic_DNA"/>
</dbReference>
<gene>
    <name evidence="1" type="ORF">L618_007300000020</name>
</gene>
<accession>A0A562D8Q4</accession>
<dbReference type="RefSeq" id="WP_145693302.1">
    <property type="nucleotide sequence ID" value="NZ_VLJT01000076.1"/>
</dbReference>
<organism evidence="1 2">
    <name type="scientific">Rhodococcus rhodochrous J45</name>
    <dbReference type="NCBI Taxonomy" id="935266"/>
    <lineage>
        <taxon>Bacteria</taxon>
        <taxon>Bacillati</taxon>
        <taxon>Actinomycetota</taxon>
        <taxon>Actinomycetes</taxon>
        <taxon>Mycobacteriales</taxon>
        <taxon>Nocardiaceae</taxon>
        <taxon>Rhodococcus</taxon>
    </lineage>
</organism>
<sequence length="197" mass="21948">MESAARTIWLLSPTTRTERRERTTLLAGKEWYEQSKYFEHAAELHAGRLSPAEDTSRIHHVKLSAGRQKIAEAVTSTGFARPTKVIELAGSWIDAHPPEHARDQVQRFGVQKLAETTYCISSSTVHGYKWVHEHLGIDGLGLFSALADSLAMALLFTESAVALFEAHSIGVRPSGHPRPQYPGRLNSTIDAWADMYR</sequence>
<comment type="caution">
    <text evidence="1">The sequence shown here is derived from an EMBL/GenBank/DDBJ whole genome shotgun (WGS) entry which is preliminary data.</text>
</comment>
<dbReference type="AlphaFoldDB" id="A0A562D8Q4"/>
<evidence type="ECO:0000313" key="1">
    <source>
        <dbReference type="EMBL" id="TWH05934.1"/>
    </source>
</evidence>
<reference evidence="1 2" key="1">
    <citation type="submission" date="2019-07" db="EMBL/GenBank/DDBJ databases">
        <title>Genome sequencing of lignin-degrading bacterial isolates.</title>
        <authorList>
            <person name="Gladden J."/>
        </authorList>
    </citation>
    <scope>NUCLEOTIDE SEQUENCE [LARGE SCALE GENOMIC DNA]</scope>
    <source>
        <strain evidence="1 2">J45</strain>
    </source>
</reference>
<name>A0A562D8Q4_RHORH</name>
<evidence type="ECO:0000313" key="2">
    <source>
        <dbReference type="Proteomes" id="UP000317573"/>
    </source>
</evidence>
<proteinExistence type="predicted"/>
<dbReference type="Proteomes" id="UP000317573">
    <property type="component" value="Unassembled WGS sequence"/>
</dbReference>